<dbReference type="SUPFAM" id="SSF69360">
    <property type="entry name" value="Cell wall binding repeat"/>
    <property type="match status" value="1"/>
</dbReference>
<protein>
    <submittedName>
        <fullName evidence="3">Uncharacterized protein</fullName>
    </submittedName>
</protein>
<comment type="caution">
    <text evidence="3">The sequence shown here is derived from an EMBL/GenBank/DDBJ whole genome shotgun (WGS) entry which is preliminary data.</text>
</comment>
<evidence type="ECO:0000256" key="2">
    <source>
        <dbReference type="SAM" id="SignalP"/>
    </source>
</evidence>
<dbReference type="InterPro" id="IPR018337">
    <property type="entry name" value="Cell_wall/Cho-bd_repeat"/>
</dbReference>
<dbReference type="RefSeq" id="WP_236735973.1">
    <property type="nucleotide sequence ID" value="NZ_LXLT01000039.1"/>
</dbReference>
<feature type="signal peptide" evidence="2">
    <location>
        <begin position="1"/>
        <end position="24"/>
    </location>
</feature>
<proteinExistence type="predicted"/>
<organism evidence="3 4">
    <name type="scientific">Bacillus mycoides</name>
    <dbReference type="NCBI Taxonomy" id="1405"/>
    <lineage>
        <taxon>Bacteria</taxon>
        <taxon>Bacillati</taxon>
        <taxon>Bacillota</taxon>
        <taxon>Bacilli</taxon>
        <taxon>Bacillales</taxon>
        <taxon>Bacillaceae</taxon>
        <taxon>Bacillus</taxon>
        <taxon>Bacillus cereus group</taxon>
    </lineage>
</organism>
<dbReference type="EMBL" id="LXLT01000039">
    <property type="protein sequence ID" value="OFD77825.1"/>
    <property type="molecule type" value="Genomic_DNA"/>
</dbReference>
<dbReference type="PATRIC" id="fig|86662.25.peg.3129"/>
<keyword evidence="1" id="KW-0677">Repeat</keyword>
<dbReference type="AlphaFoldDB" id="A0A1E8B6E0"/>
<keyword evidence="2" id="KW-0732">Signal</keyword>
<reference evidence="3 4" key="1">
    <citation type="submission" date="2016-05" db="EMBL/GenBank/DDBJ databases">
        <title>Bacillus thuringiensis and Bacillus weihenstephanensis as novel biocontrol agents of wilt causing Verticillium species.</title>
        <authorList>
            <person name="Hollensteiner J."/>
            <person name="Wemheuer F."/>
            <person name="Harting R."/>
            <person name="Kolarzyk A."/>
            <person name="Diaz-Valerio S."/>
            <person name="Poehlein A."/>
            <person name="Brzuszkiewicz E."/>
            <person name="Nesemann K."/>
            <person name="Braus-Stromeyer S."/>
            <person name="Braus G."/>
            <person name="Daniel R."/>
            <person name="Liesegang H."/>
        </authorList>
    </citation>
    <scope>NUCLEOTIDE SEQUENCE [LARGE SCALE GENOMIC DNA]</scope>
    <source>
        <strain evidence="3 4">GOE8</strain>
    </source>
</reference>
<accession>A0A1E8B6E0</accession>
<dbReference type="Gene3D" id="2.10.270.20">
    <property type="match status" value="1"/>
</dbReference>
<evidence type="ECO:0000313" key="3">
    <source>
        <dbReference type="EMBL" id="OFD77825.1"/>
    </source>
</evidence>
<name>A0A1E8B6E0_BACMY</name>
<dbReference type="Pfam" id="PF01473">
    <property type="entry name" value="Choline_bind_1"/>
    <property type="match status" value="2"/>
</dbReference>
<evidence type="ECO:0000256" key="1">
    <source>
        <dbReference type="ARBA" id="ARBA00022737"/>
    </source>
</evidence>
<sequence>MKKIIVSLLSIFIFFTAFSTNAFAATPKYMAETHGYWESGSDLCGKTWAFRLYRDGDFVYRAWVQSEDGVDWYYINGYEMVDPSSSSCNDNGGSPWLKIDGRWYLFNPGGKLVKKEGWEWSANAGKWMYWIPGNYGLATNESKVIDGVTYYFDSNGYMK</sequence>
<gene>
    <name evidence="3" type="ORF">BWGOE8_30700</name>
</gene>
<feature type="chain" id="PRO_5009211056" evidence="2">
    <location>
        <begin position="25"/>
        <end position="159"/>
    </location>
</feature>
<evidence type="ECO:0000313" key="4">
    <source>
        <dbReference type="Proteomes" id="UP000175706"/>
    </source>
</evidence>
<dbReference type="Proteomes" id="UP000175706">
    <property type="component" value="Unassembled WGS sequence"/>
</dbReference>